<evidence type="ECO:0000256" key="1">
    <source>
        <dbReference type="SAM" id="MobiDB-lite"/>
    </source>
</evidence>
<dbReference type="Proteomes" id="UP000563094">
    <property type="component" value="Unassembled WGS sequence"/>
</dbReference>
<dbReference type="EMBL" id="JACJIQ010000036">
    <property type="protein sequence ID" value="MBA9079890.1"/>
    <property type="molecule type" value="Genomic_DNA"/>
</dbReference>
<proteinExistence type="predicted"/>
<feature type="region of interest" description="Disordered" evidence="1">
    <location>
        <begin position="128"/>
        <end position="150"/>
    </location>
</feature>
<evidence type="ECO:0000313" key="2">
    <source>
        <dbReference type="EMBL" id="MBA9079890.1"/>
    </source>
</evidence>
<reference evidence="2 3" key="1">
    <citation type="submission" date="2020-08" db="EMBL/GenBank/DDBJ databases">
        <title>Genomic Encyclopedia of Type Strains, Phase IV (KMG-IV): sequencing the most valuable type-strain genomes for metagenomic binning, comparative biology and taxonomic classification.</title>
        <authorList>
            <person name="Goeker M."/>
        </authorList>
    </citation>
    <scope>NUCLEOTIDE SEQUENCE [LARGE SCALE GENOMIC DNA]</scope>
    <source>
        <strain evidence="2 3">DSM 29854</strain>
    </source>
</reference>
<comment type="caution">
    <text evidence="2">The sequence shown here is derived from an EMBL/GenBank/DDBJ whole genome shotgun (WGS) entry which is preliminary data.</text>
</comment>
<dbReference type="RefSeq" id="WP_182514608.1">
    <property type="nucleotide sequence ID" value="NZ_JACJIQ010000036.1"/>
</dbReference>
<accession>A0A839GMD7</accession>
<protein>
    <submittedName>
        <fullName evidence="2">Uncharacterized protein</fullName>
    </submittedName>
</protein>
<keyword evidence="3" id="KW-1185">Reference proteome</keyword>
<organism evidence="2 3">
    <name type="scientific">Rufibacter quisquiliarum</name>
    <dbReference type="NCBI Taxonomy" id="1549639"/>
    <lineage>
        <taxon>Bacteria</taxon>
        <taxon>Pseudomonadati</taxon>
        <taxon>Bacteroidota</taxon>
        <taxon>Cytophagia</taxon>
        <taxon>Cytophagales</taxon>
        <taxon>Hymenobacteraceae</taxon>
        <taxon>Rufibacter</taxon>
    </lineage>
</organism>
<gene>
    <name evidence="2" type="ORF">FHS90_004631</name>
</gene>
<evidence type="ECO:0000313" key="3">
    <source>
        <dbReference type="Proteomes" id="UP000563094"/>
    </source>
</evidence>
<sequence>MASGFIKFRNGESWYARWSRYDWVLERIMLELCEDGKEGELKAWIESLLPDEDRGDIECGWSFIKATPESEMVTRILDTRLMKEEYQQIFWEGARRAMEKEPDKEDGIGFLINQLYKMYEESLNEEYVPPKPFNPEEDDIEDYQIGPGWK</sequence>
<name>A0A839GMD7_9BACT</name>
<dbReference type="AlphaFoldDB" id="A0A839GMD7"/>